<reference evidence="3" key="4">
    <citation type="journal article" date="2015" name="G3 (Bethesda)">
        <title>Genome sequences of three phytopathogenic species of the Magnaporthaceae family of fungi.</title>
        <authorList>
            <person name="Okagaki L.H."/>
            <person name="Nunes C.C."/>
            <person name="Sailsbery J."/>
            <person name="Clay B."/>
            <person name="Brown D."/>
            <person name="John T."/>
            <person name="Oh Y."/>
            <person name="Young N."/>
            <person name="Fitzgerald M."/>
            <person name="Haas B.J."/>
            <person name="Zeng Q."/>
            <person name="Young S."/>
            <person name="Adiconis X."/>
            <person name="Fan L."/>
            <person name="Levin J.Z."/>
            <person name="Mitchell T.K."/>
            <person name="Okubara P.A."/>
            <person name="Farman M.L."/>
            <person name="Kohn L.M."/>
            <person name="Birren B."/>
            <person name="Ma L.-J."/>
            <person name="Dean R.A."/>
        </authorList>
    </citation>
    <scope>NUCLEOTIDE SEQUENCE</scope>
    <source>
        <strain evidence="3">ATCC 64411 / 73-15</strain>
    </source>
</reference>
<reference evidence="4" key="2">
    <citation type="submission" date="2010-05" db="EMBL/GenBank/DDBJ databases">
        <title>The genome sequence of Magnaporthe poae strain ATCC 64411.</title>
        <authorList>
            <person name="Ma L.-J."/>
            <person name="Dead R."/>
            <person name="Young S."/>
            <person name="Zeng Q."/>
            <person name="Koehrsen M."/>
            <person name="Alvarado L."/>
            <person name="Berlin A."/>
            <person name="Chapman S.B."/>
            <person name="Chen Z."/>
            <person name="Freedman E."/>
            <person name="Gellesch M."/>
            <person name="Goldberg J."/>
            <person name="Griggs A."/>
            <person name="Gujja S."/>
            <person name="Heilman E.R."/>
            <person name="Heiman D."/>
            <person name="Hepburn T."/>
            <person name="Howarth C."/>
            <person name="Jen D."/>
            <person name="Larson L."/>
            <person name="Mehta T."/>
            <person name="Neiman D."/>
            <person name="Pearson M."/>
            <person name="Roberts A."/>
            <person name="Saif S."/>
            <person name="Shea T."/>
            <person name="Shenoy N."/>
            <person name="Sisk P."/>
            <person name="Stolte C."/>
            <person name="Sykes S."/>
            <person name="Walk T."/>
            <person name="White J."/>
            <person name="Yandava C."/>
            <person name="Haas B."/>
            <person name="Nusbaum C."/>
            <person name="Birren B."/>
        </authorList>
    </citation>
    <scope>NUCLEOTIDE SEQUENCE [LARGE SCALE GENOMIC DNA]</scope>
    <source>
        <strain evidence="4">ATCC 64411 / 73-15</strain>
    </source>
</reference>
<organism evidence="3 4">
    <name type="scientific">Magnaporthiopsis poae (strain ATCC 64411 / 73-15)</name>
    <name type="common">Kentucky bluegrass fungus</name>
    <name type="synonym">Magnaporthe poae</name>
    <dbReference type="NCBI Taxonomy" id="644358"/>
    <lineage>
        <taxon>Eukaryota</taxon>
        <taxon>Fungi</taxon>
        <taxon>Dikarya</taxon>
        <taxon>Ascomycota</taxon>
        <taxon>Pezizomycotina</taxon>
        <taxon>Sordariomycetes</taxon>
        <taxon>Sordariomycetidae</taxon>
        <taxon>Magnaporthales</taxon>
        <taxon>Magnaporthaceae</taxon>
        <taxon>Magnaporthiopsis</taxon>
    </lineage>
</organism>
<dbReference type="EMBL" id="ADBL01000063">
    <property type="status" value="NOT_ANNOTATED_CDS"/>
    <property type="molecule type" value="Genomic_DNA"/>
</dbReference>
<reference evidence="2" key="1">
    <citation type="submission" date="2010-05" db="EMBL/GenBank/DDBJ databases">
        <title>The Genome Sequence of Magnaporthe poae strain ATCC 64411.</title>
        <authorList>
            <consortium name="The Broad Institute Genome Sequencing Platform"/>
            <consortium name="Broad Institute Genome Sequencing Center for Infectious Disease"/>
            <person name="Ma L.-J."/>
            <person name="Dead R."/>
            <person name="Young S."/>
            <person name="Zeng Q."/>
            <person name="Koehrsen M."/>
            <person name="Alvarado L."/>
            <person name="Berlin A."/>
            <person name="Chapman S.B."/>
            <person name="Chen Z."/>
            <person name="Freedman E."/>
            <person name="Gellesch M."/>
            <person name="Goldberg J."/>
            <person name="Griggs A."/>
            <person name="Gujja S."/>
            <person name="Heilman E.R."/>
            <person name="Heiman D."/>
            <person name="Hepburn T."/>
            <person name="Howarth C."/>
            <person name="Jen D."/>
            <person name="Larson L."/>
            <person name="Mehta T."/>
            <person name="Neiman D."/>
            <person name="Pearson M."/>
            <person name="Roberts A."/>
            <person name="Saif S."/>
            <person name="Shea T."/>
            <person name="Shenoy N."/>
            <person name="Sisk P."/>
            <person name="Stolte C."/>
            <person name="Sykes S."/>
            <person name="Walk T."/>
            <person name="White J."/>
            <person name="Yandava C."/>
            <person name="Haas B."/>
            <person name="Nusbaum C."/>
            <person name="Birren B."/>
        </authorList>
    </citation>
    <scope>NUCLEOTIDE SEQUENCE</scope>
    <source>
        <strain evidence="2">ATCC 64411</strain>
    </source>
</reference>
<keyword evidence="4" id="KW-1185">Reference proteome</keyword>
<dbReference type="Pfam" id="PF14441">
    <property type="entry name" value="OTT_1508_deam"/>
    <property type="match status" value="1"/>
</dbReference>
<evidence type="ECO:0000313" key="3">
    <source>
        <dbReference type="EnsemblFungi" id="MAPG_00280T0"/>
    </source>
</evidence>
<feature type="compositionally biased region" description="Basic residues" evidence="1">
    <location>
        <begin position="1"/>
        <end position="10"/>
    </location>
</feature>
<feature type="compositionally biased region" description="Low complexity" evidence="1">
    <location>
        <begin position="11"/>
        <end position="20"/>
    </location>
</feature>
<dbReference type="InterPro" id="IPR027796">
    <property type="entry name" value="OTT_1508_deam-like"/>
</dbReference>
<dbReference type="AlphaFoldDB" id="A0A0C4DKK5"/>
<protein>
    <submittedName>
        <fullName evidence="2 3">Uncharacterized protein</fullName>
    </submittedName>
</protein>
<dbReference type="OMA" id="YICDYRK"/>
<reference evidence="2" key="3">
    <citation type="submission" date="2011-03" db="EMBL/GenBank/DDBJ databases">
        <title>Annotation of Magnaporthe poae ATCC 64411.</title>
        <authorList>
            <person name="Ma L.-J."/>
            <person name="Dead R."/>
            <person name="Young S.K."/>
            <person name="Zeng Q."/>
            <person name="Gargeya S."/>
            <person name="Fitzgerald M."/>
            <person name="Haas B."/>
            <person name="Abouelleil A."/>
            <person name="Alvarado L."/>
            <person name="Arachchi H.M."/>
            <person name="Berlin A."/>
            <person name="Brown A."/>
            <person name="Chapman S.B."/>
            <person name="Chen Z."/>
            <person name="Dunbar C."/>
            <person name="Freedman E."/>
            <person name="Gearin G."/>
            <person name="Gellesch M."/>
            <person name="Goldberg J."/>
            <person name="Griggs A."/>
            <person name="Gujja S."/>
            <person name="Heiman D."/>
            <person name="Howarth C."/>
            <person name="Larson L."/>
            <person name="Lui A."/>
            <person name="MacDonald P.J.P."/>
            <person name="Mehta T."/>
            <person name="Montmayeur A."/>
            <person name="Murphy C."/>
            <person name="Neiman D."/>
            <person name="Pearson M."/>
            <person name="Priest M."/>
            <person name="Roberts A."/>
            <person name="Saif S."/>
            <person name="Shea T."/>
            <person name="Shenoy N."/>
            <person name="Sisk P."/>
            <person name="Stolte C."/>
            <person name="Sykes S."/>
            <person name="Yandava C."/>
            <person name="Wortman J."/>
            <person name="Nusbaum C."/>
            <person name="Birren B."/>
        </authorList>
    </citation>
    <scope>NUCLEOTIDE SEQUENCE</scope>
    <source>
        <strain evidence="2">ATCC 64411</strain>
    </source>
</reference>
<accession>A0A0C4DKK5</accession>
<feature type="compositionally biased region" description="Acidic residues" evidence="1">
    <location>
        <begin position="545"/>
        <end position="558"/>
    </location>
</feature>
<dbReference type="OrthoDB" id="3251507at2759"/>
<dbReference type="EMBL" id="GL876966">
    <property type="protein sequence ID" value="KLU81186.1"/>
    <property type="molecule type" value="Genomic_DNA"/>
</dbReference>
<dbReference type="PANTHER" id="PTHR42037:SF1">
    <property type="match status" value="1"/>
</dbReference>
<dbReference type="STRING" id="644358.A0A0C4DKK5"/>
<feature type="region of interest" description="Disordered" evidence="1">
    <location>
        <begin position="1"/>
        <end position="29"/>
    </location>
</feature>
<dbReference type="EnsemblFungi" id="MAPG_00280T0">
    <property type="protein sequence ID" value="MAPG_00280T0"/>
    <property type="gene ID" value="MAPG_00280"/>
</dbReference>
<gene>
    <name evidence="2" type="ORF">MAPG_00280</name>
</gene>
<dbReference type="eggNOG" id="ENOG502SKGQ">
    <property type="taxonomic scope" value="Eukaryota"/>
</dbReference>
<sequence>MPASKAKKPPKAAAGPSSPGRMATLPAPLGKGPRFDQYGKLMHRFFEPLILLHTLGKTRGVHSPASVEEGSIEFTRKTFLDDLSYICDFEKGGQTTAAVAVEADSNRYIFWFALNKSSPKITTFLESTLDIISGSIRATNAQGQGVVRNEFVAKLTRHCFEHARTRVKEEVRLLRGYIKGCRSFLAQESDAELANWLSRFQEGDDSEVCSLAFEHRQSEKMADIRNRGRQSRFSSGAVLDMKFNNPFAAVHHFIGRIAHHVRAPKRLVESAQCFEQVLDSNYVVCRVPILKRVPAPQPDDMTNLPSILNRMGVKDEETIEALMELDRMHGIQERVLMQYQNSNFEPTVHAEIHIHEHFFNAPGGQKNFAFDLPVIGCSKPACYCCKLYIKHHPARCVEPESHENVWLKWSPPALPRGHLDAGFVGQRAVLQKMIEEIRRSAVEQIQARRGPGNSHPDSTTGITKLTRANLARARGVGPSLAALSIQESPVEYQHWDGGSEYGEDGDTVHNPSRPGSSAGSGSSEIPSRSSLDFSPSPASHSPSAEVEESDADSDDDDGGGVLLFKPRQQNWPRV</sequence>
<reference evidence="3" key="5">
    <citation type="submission" date="2015-06" db="UniProtKB">
        <authorList>
            <consortium name="EnsemblFungi"/>
        </authorList>
    </citation>
    <scope>IDENTIFICATION</scope>
    <source>
        <strain evidence="3">ATCC 64411</strain>
    </source>
</reference>
<name>A0A0C4DKK5_MAGP6</name>
<dbReference type="Proteomes" id="UP000011715">
    <property type="component" value="Unassembled WGS sequence"/>
</dbReference>
<dbReference type="VEuPathDB" id="FungiDB:MAPG_00280"/>
<proteinExistence type="predicted"/>
<evidence type="ECO:0000313" key="4">
    <source>
        <dbReference type="Proteomes" id="UP000011715"/>
    </source>
</evidence>
<evidence type="ECO:0000256" key="1">
    <source>
        <dbReference type="SAM" id="MobiDB-lite"/>
    </source>
</evidence>
<evidence type="ECO:0000313" key="2">
    <source>
        <dbReference type="EMBL" id="KLU81186.1"/>
    </source>
</evidence>
<feature type="compositionally biased region" description="Low complexity" evidence="1">
    <location>
        <begin position="511"/>
        <end position="544"/>
    </location>
</feature>
<feature type="region of interest" description="Disordered" evidence="1">
    <location>
        <begin position="494"/>
        <end position="574"/>
    </location>
</feature>
<dbReference type="PANTHER" id="PTHR42037">
    <property type="match status" value="1"/>
</dbReference>